<dbReference type="OMA" id="MIVECAK"/>
<keyword evidence="5" id="KW-0325">Glycoprotein</keyword>
<dbReference type="PANTHER" id="PTHR13234:SF8">
    <property type="entry name" value="GAMMA-INTERFERON-INDUCIBLE LYSOSOMAL THIOL REDUCTASE"/>
    <property type="match status" value="1"/>
</dbReference>
<comment type="subcellular location">
    <subcellularLocation>
        <location evidence="1">Secreted</location>
    </subcellularLocation>
</comment>
<organism evidence="6 7">
    <name type="scientific">Hyalella azteca</name>
    <name type="common">Amphipod</name>
    <dbReference type="NCBI Taxonomy" id="294128"/>
    <lineage>
        <taxon>Eukaryota</taxon>
        <taxon>Metazoa</taxon>
        <taxon>Ecdysozoa</taxon>
        <taxon>Arthropoda</taxon>
        <taxon>Crustacea</taxon>
        <taxon>Multicrustacea</taxon>
        <taxon>Malacostraca</taxon>
        <taxon>Eumalacostraca</taxon>
        <taxon>Peracarida</taxon>
        <taxon>Amphipoda</taxon>
        <taxon>Senticaudata</taxon>
        <taxon>Talitrida</taxon>
        <taxon>Talitroidea</taxon>
        <taxon>Hyalellidae</taxon>
        <taxon>Hyalella</taxon>
    </lineage>
</organism>
<proteinExistence type="inferred from homology"/>
<reference evidence="7" key="1">
    <citation type="submission" date="2025-08" db="UniProtKB">
        <authorList>
            <consortium name="RefSeq"/>
        </authorList>
    </citation>
    <scope>IDENTIFICATION</scope>
    <source>
        <tissue evidence="7">Whole organism</tissue>
    </source>
</reference>
<dbReference type="PANTHER" id="PTHR13234">
    <property type="entry name" value="GAMMA-INTERFERON INDUCIBLE LYSOSOMAL THIOL REDUCTASE GILT"/>
    <property type="match status" value="1"/>
</dbReference>
<keyword evidence="3" id="KW-0964">Secreted</keyword>
<comment type="similarity">
    <text evidence="2">Belongs to the GILT family.</text>
</comment>
<dbReference type="RefSeq" id="XP_018014676.2">
    <property type="nucleotide sequence ID" value="XM_018159187.2"/>
</dbReference>
<sequence length="143" mass="15569">MLLAKGQLPGPLAISQCPPYIYCSSEEDTETAEGGYSFICQHGPQECVGNQMLACAKKYITVEKDYVDFNICVMSSDDPPNSGEACSAEVGIEVWPSISACWTSVEGEQLLHEVGVKTRALDPVLDYVPWMVSDGVSRPRCNN</sequence>
<dbReference type="GO" id="GO:0016671">
    <property type="term" value="F:oxidoreductase activity, acting on a sulfur group of donors, disulfide as acceptor"/>
    <property type="evidence" value="ECO:0007669"/>
    <property type="project" value="InterPro"/>
</dbReference>
<name>A0A8B7NNC9_HYAAZ</name>
<dbReference type="Pfam" id="PF03227">
    <property type="entry name" value="GILT"/>
    <property type="match status" value="1"/>
</dbReference>
<evidence type="ECO:0000313" key="7">
    <source>
        <dbReference type="RefSeq" id="XP_018014676.2"/>
    </source>
</evidence>
<dbReference type="AlphaFoldDB" id="A0A8B7NNC9"/>
<dbReference type="GO" id="GO:0005576">
    <property type="term" value="C:extracellular region"/>
    <property type="evidence" value="ECO:0007669"/>
    <property type="project" value="UniProtKB-SubCell"/>
</dbReference>
<accession>A0A8B7NNC9</accession>
<dbReference type="Proteomes" id="UP000694843">
    <property type="component" value="Unplaced"/>
</dbReference>
<gene>
    <name evidence="7" type="primary">LOC108671619</name>
</gene>
<evidence type="ECO:0000313" key="6">
    <source>
        <dbReference type="Proteomes" id="UP000694843"/>
    </source>
</evidence>
<evidence type="ECO:0000256" key="4">
    <source>
        <dbReference type="ARBA" id="ARBA00022729"/>
    </source>
</evidence>
<dbReference type="OrthoDB" id="958254at2759"/>
<protein>
    <submittedName>
        <fullName evidence="7">Gamma-interferon-inducible lysosomal thiol reductase</fullName>
    </submittedName>
</protein>
<evidence type="ECO:0000256" key="1">
    <source>
        <dbReference type="ARBA" id="ARBA00004613"/>
    </source>
</evidence>
<evidence type="ECO:0000256" key="5">
    <source>
        <dbReference type="ARBA" id="ARBA00023180"/>
    </source>
</evidence>
<keyword evidence="4" id="KW-0732">Signal</keyword>
<dbReference type="KEGG" id="hazt:108671619"/>
<evidence type="ECO:0000256" key="2">
    <source>
        <dbReference type="ARBA" id="ARBA00005679"/>
    </source>
</evidence>
<dbReference type="InterPro" id="IPR004911">
    <property type="entry name" value="Interferon-induced_GILT"/>
</dbReference>
<dbReference type="GeneID" id="108671619"/>
<evidence type="ECO:0000256" key="3">
    <source>
        <dbReference type="ARBA" id="ARBA00022525"/>
    </source>
</evidence>
<keyword evidence="6" id="KW-1185">Reference proteome</keyword>